<evidence type="ECO:0000256" key="1">
    <source>
        <dbReference type="SAM" id="Phobius"/>
    </source>
</evidence>
<keyword evidence="1" id="KW-1133">Transmembrane helix</keyword>
<reference evidence="2" key="2">
    <citation type="submission" date="2004-02" db="EMBL/GenBank/DDBJ databases">
        <authorList>
            <consortium name="Genoscope"/>
            <consortium name="Whitehead Institute Centre for Genome Research"/>
        </authorList>
    </citation>
    <scope>NUCLEOTIDE SEQUENCE</scope>
</reference>
<proteinExistence type="predicted"/>
<dbReference type="OrthoDB" id="331948at2759"/>
<keyword evidence="1" id="KW-0812">Transmembrane</keyword>
<name>Q4SEI9_TETNG</name>
<gene>
    <name evidence="2" type="ORF">GSTENG00019539001</name>
</gene>
<dbReference type="AlphaFoldDB" id="Q4SEI9"/>
<protein>
    <submittedName>
        <fullName evidence="2">(spotted green pufferfish) hypothetical protein</fullName>
    </submittedName>
</protein>
<comment type="caution">
    <text evidence="2">The sequence shown here is derived from an EMBL/GenBank/DDBJ whole genome shotgun (WGS) entry which is preliminary data.</text>
</comment>
<dbReference type="EMBL" id="CAAE01014619">
    <property type="protein sequence ID" value="CAG00943.1"/>
    <property type="molecule type" value="Genomic_DNA"/>
</dbReference>
<keyword evidence="1" id="KW-0472">Membrane</keyword>
<dbReference type="KEGG" id="tng:GSTEN00019539G001"/>
<reference evidence="2" key="1">
    <citation type="journal article" date="2004" name="Nature">
        <title>Genome duplication in the teleost fish Tetraodon nigroviridis reveals the early vertebrate proto-karyotype.</title>
        <authorList>
            <person name="Jaillon O."/>
            <person name="Aury J.-M."/>
            <person name="Brunet F."/>
            <person name="Petit J.-L."/>
            <person name="Stange-Thomann N."/>
            <person name="Mauceli E."/>
            <person name="Bouneau L."/>
            <person name="Fischer C."/>
            <person name="Ozouf-Costaz C."/>
            <person name="Bernot A."/>
            <person name="Nicaud S."/>
            <person name="Jaffe D."/>
            <person name="Fisher S."/>
            <person name="Lutfalla G."/>
            <person name="Dossat C."/>
            <person name="Segurens B."/>
            <person name="Dasilva C."/>
            <person name="Salanoubat M."/>
            <person name="Levy M."/>
            <person name="Boudet N."/>
            <person name="Castellano S."/>
            <person name="Anthouard V."/>
            <person name="Jubin C."/>
            <person name="Castelli V."/>
            <person name="Katinka M."/>
            <person name="Vacherie B."/>
            <person name="Biemont C."/>
            <person name="Skalli Z."/>
            <person name="Cattolico L."/>
            <person name="Poulain J."/>
            <person name="De Berardinis V."/>
            <person name="Cruaud C."/>
            <person name="Duprat S."/>
            <person name="Brottier P."/>
            <person name="Coutanceau J.-P."/>
            <person name="Gouzy J."/>
            <person name="Parra G."/>
            <person name="Lardier G."/>
            <person name="Chapple C."/>
            <person name="McKernan K.J."/>
            <person name="McEwan P."/>
            <person name="Bosak S."/>
            <person name="Kellis M."/>
            <person name="Volff J.-N."/>
            <person name="Guigo R."/>
            <person name="Zody M.C."/>
            <person name="Mesirov J."/>
            <person name="Lindblad-Toh K."/>
            <person name="Birren B."/>
            <person name="Nusbaum C."/>
            <person name="Kahn D."/>
            <person name="Robinson-Rechavi M."/>
            <person name="Laudet V."/>
            <person name="Schachter V."/>
            <person name="Quetier F."/>
            <person name="Saurin W."/>
            <person name="Scarpelli C."/>
            <person name="Wincker P."/>
            <person name="Lander E.S."/>
            <person name="Weissenbach J."/>
            <person name="Roest Crollius H."/>
        </authorList>
    </citation>
    <scope>NUCLEOTIDE SEQUENCE [LARGE SCALE GENOMIC DNA]</scope>
</reference>
<accession>Q4SEI9</accession>
<evidence type="ECO:0000313" key="2">
    <source>
        <dbReference type="EMBL" id="CAG00943.1"/>
    </source>
</evidence>
<feature type="transmembrane region" description="Helical" evidence="1">
    <location>
        <begin position="6"/>
        <end position="28"/>
    </location>
</feature>
<sequence length="53" mass="6390">MLINWTVLILYNYFNAMFVGPGYIPLAWKPVRVFVRMNDSLFHMINNCIYLYI</sequence>
<organism evidence="2">
    <name type="scientific">Tetraodon nigroviridis</name>
    <name type="common">Spotted green pufferfish</name>
    <name type="synonym">Chelonodon nigroviridis</name>
    <dbReference type="NCBI Taxonomy" id="99883"/>
    <lineage>
        <taxon>Eukaryota</taxon>
        <taxon>Metazoa</taxon>
        <taxon>Chordata</taxon>
        <taxon>Craniata</taxon>
        <taxon>Vertebrata</taxon>
        <taxon>Euteleostomi</taxon>
        <taxon>Actinopterygii</taxon>
        <taxon>Neopterygii</taxon>
        <taxon>Teleostei</taxon>
        <taxon>Neoteleostei</taxon>
        <taxon>Acanthomorphata</taxon>
        <taxon>Eupercaria</taxon>
        <taxon>Tetraodontiformes</taxon>
        <taxon>Tetradontoidea</taxon>
        <taxon>Tetraodontidae</taxon>
        <taxon>Tetraodon</taxon>
    </lineage>
</organism>